<comment type="similarity">
    <text evidence="5">Belongs to the SAT4 family.</text>
</comment>
<name>A0A8H3FFZ9_9LECA</name>
<evidence type="ECO:0000256" key="7">
    <source>
        <dbReference type="SAM" id="Phobius"/>
    </source>
</evidence>
<reference evidence="9" key="1">
    <citation type="submission" date="2021-03" db="EMBL/GenBank/DDBJ databases">
        <authorList>
            <person name="Tagirdzhanova G."/>
        </authorList>
    </citation>
    <scope>NUCLEOTIDE SEQUENCE</scope>
</reference>
<evidence type="ECO:0000256" key="1">
    <source>
        <dbReference type="ARBA" id="ARBA00004141"/>
    </source>
</evidence>
<dbReference type="GO" id="GO:0016020">
    <property type="term" value="C:membrane"/>
    <property type="evidence" value="ECO:0007669"/>
    <property type="project" value="UniProtKB-SubCell"/>
</dbReference>
<evidence type="ECO:0000313" key="10">
    <source>
        <dbReference type="Proteomes" id="UP000664521"/>
    </source>
</evidence>
<gene>
    <name evidence="9" type="ORF">HETSPECPRED_005447</name>
</gene>
<sequence>MFGLSIAWTIVNFVTDVFQCHHPIAVGMHRGQKCIKTHPFYYVAASSDFLIDLAILVIPIPIIWKLQMPPSHKIGVTAIFLLGSLTVACSITRLVEFVYAGRKIDAGSQDYTWVPAPTVYWSMLEASIGIISACLITLRPAFRGWSAESVLRSVRSALSLHSIRSRGSNRSKDSNHTQHSKYNADEDRASPGSSVVGLNPGIDYIPAGGKKEHRPRYDATVESQGIPMDGIGPGAKGIVVEKSWANHDEIV</sequence>
<dbReference type="OrthoDB" id="10017208at2759"/>
<protein>
    <recommendedName>
        <fullName evidence="8">Rhodopsin domain-containing protein</fullName>
    </recommendedName>
</protein>
<evidence type="ECO:0000256" key="5">
    <source>
        <dbReference type="ARBA" id="ARBA00038359"/>
    </source>
</evidence>
<dbReference type="Pfam" id="PF20684">
    <property type="entry name" value="Fung_rhodopsin"/>
    <property type="match status" value="1"/>
</dbReference>
<organism evidence="9 10">
    <name type="scientific">Heterodermia speciosa</name>
    <dbReference type="NCBI Taxonomy" id="116794"/>
    <lineage>
        <taxon>Eukaryota</taxon>
        <taxon>Fungi</taxon>
        <taxon>Dikarya</taxon>
        <taxon>Ascomycota</taxon>
        <taxon>Pezizomycotina</taxon>
        <taxon>Lecanoromycetes</taxon>
        <taxon>OSLEUM clade</taxon>
        <taxon>Lecanoromycetidae</taxon>
        <taxon>Caliciales</taxon>
        <taxon>Physciaceae</taxon>
        <taxon>Heterodermia</taxon>
    </lineage>
</organism>
<feature type="compositionally biased region" description="Basic and acidic residues" evidence="6">
    <location>
        <begin position="170"/>
        <end position="189"/>
    </location>
</feature>
<evidence type="ECO:0000256" key="2">
    <source>
        <dbReference type="ARBA" id="ARBA00022692"/>
    </source>
</evidence>
<keyword evidence="10" id="KW-1185">Reference proteome</keyword>
<evidence type="ECO:0000259" key="8">
    <source>
        <dbReference type="Pfam" id="PF20684"/>
    </source>
</evidence>
<evidence type="ECO:0000256" key="6">
    <source>
        <dbReference type="SAM" id="MobiDB-lite"/>
    </source>
</evidence>
<evidence type="ECO:0000256" key="3">
    <source>
        <dbReference type="ARBA" id="ARBA00022989"/>
    </source>
</evidence>
<keyword evidence="3 7" id="KW-1133">Transmembrane helix</keyword>
<proteinExistence type="inferred from homology"/>
<feature type="transmembrane region" description="Helical" evidence="7">
    <location>
        <begin position="76"/>
        <end position="99"/>
    </location>
</feature>
<evidence type="ECO:0000256" key="4">
    <source>
        <dbReference type="ARBA" id="ARBA00023136"/>
    </source>
</evidence>
<dbReference type="InterPro" id="IPR052337">
    <property type="entry name" value="SAT4-like"/>
</dbReference>
<feature type="transmembrane region" description="Helical" evidence="7">
    <location>
        <begin position="40"/>
        <end position="64"/>
    </location>
</feature>
<feature type="domain" description="Rhodopsin" evidence="8">
    <location>
        <begin position="2"/>
        <end position="143"/>
    </location>
</feature>
<evidence type="ECO:0000313" key="9">
    <source>
        <dbReference type="EMBL" id="CAF9923881.1"/>
    </source>
</evidence>
<comment type="caution">
    <text evidence="9">The sequence shown here is derived from an EMBL/GenBank/DDBJ whole genome shotgun (WGS) entry which is preliminary data.</text>
</comment>
<dbReference type="EMBL" id="CAJPDS010000034">
    <property type="protein sequence ID" value="CAF9923881.1"/>
    <property type="molecule type" value="Genomic_DNA"/>
</dbReference>
<dbReference type="AlphaFoldDB" id="A0A8H3FFZ9"/>
<comment type="subcellular location">
    <subcellularLocation>
        <location evidence="1">Membrane</location>
        <topology evidence="1">Multi-pass membrane protein</topology>
    </subcellularLocation>
</comment>
<dbReference type="PANTHER" id="PTHR33048">
    <property type="entry name" value="PTH11-LIKE INTEGRAL MEMBRANE PROTEIN (AFU_ORTHOLOGUE AFUA_5G11245)"/>
    <property type="match status" value="1"/>
</dbReference>
<keyword evidence="2 7" id="KW-0812">Transmembrane</keyword>
<accession>A0A8H3FFZ9</accession>
<dbReference type="Proteomes" id="UP000664521">
    <property type="component" value="Unassembled WGS sequence"/>
</dbReference>
<dbReference type="InterPro" id="IPR049326">
    <property type="entry name" value="Rhodopsin_dom_fungi"/>
</dbReference>
<feature type="region of interest" description="Disordered" evidence="6">
    <location>
        <begin position="165"/>
        <end position="199"/>
    </location>
</feature>
<keyword evidence="4 7" id="KW-0472">Membrane</keyword>
<dbReference type="PANTHER" id="PTHR33048:SF134">
    <property type="entry name" value="INTEGRAL MEMBRANE PROTEIN"/>
    <property type="match status" value="1"/>
</dbReference>